<protein>
    <submittedName>
        <fullName evidence="1">Uncharacterized protein</fullName>
    </submittedName>
</protein>
<evidence type="ECO:0000313" key="2">
    <source>
        <dbReference type="Proteomes" id="UP000236161"/>
    </source>
</evidence>
<dbReference type="AlphaFoldDB" id="A0A2I0ALL2"/>
<reference evidence="1 2" key="1">
    <citation type="journal article" date="2017" name="Nature">
        <title>The Apostasia genome and the evolution of orchids.</title>
        <authorList>
            <person name="Zhang G.Q."/>
            <person name="Liu K.W."/>
            <person name="Li Z."/>
            <person name="Lohaus R."/>
            <person name="Hsiao Y.Y."/>
            <person name="Niu S.C."/>
            <person name="Wang J.Y."/>
            <person name="Lin Y.C."/>
            <person name="Xu Q."/>
            <person name="Chen L.J."/>
            <person name="Yoshida K."/>
            <person name="Fujiwara S."/>
            <person name="Wang Z.W."/>
            <person name="Zhang Y.Q."/>
            <person name="Mitsuda N."/>
            <person name="Wang M."/>
            <person name="Liu G.H."/>
            <person name="Pecoraro L."/>
            <person name="Huang H.X."/>
            <person name="Xiao X.J."/>
            <person name="Lin M."/>
            <person name="Wu X.Y."/>
            <person name="Wu W.L."/>
            <person name="Chen Y.Y."/>
            <person name="Chang S.B."/>
            <person name="Sakamoto S."/>
            <person name="Ohme-Takagi M."/>
            <person name="Yagi M."/>
            <person name="Zeng S.J."/>
            <person name="Shen C.Y."/>
            <person name="Yeh C.M."/>
            <person name="Luo Y.B."/>
            <person name="Tsai W.C."/>
            <person name="Van de Peer Y."/>
            <person name="Liu Z.J."/>
        </authorList>
    </citation>
    <scope>NUCLEOTIDE SEQUENCE [LARGE SCALE GENOMIC DNA]</scope>
    <source>
        <strain evidence="2">cv. Shenzhen</strain>
        <tissue evidence="1">Stem</tissue>
    </source>
</reference>
<sequence>MGGSGRTWAGLDRALTKSKQARAGLSPFYGLTFMIKPAQCTGRATHGPKKPKINCEHFGMLYC</sequence>
<dbReference type="EMBL" id="KZ451973">
    <property type="protein sequence ID" value="PKA56439.1"/>
    <property type="molecule type" value="Genomic_DNA"/>
</dbReference>
<keyword evidence="2" id="KW-1185">Reference proteome</keyword>
<organism evidence="1 2">
    <name type="scientific">Apostasia shenzhenica</name>
    <dbReference type="NCBI Taxonomy" id="1088818"/>
    <lineage>
        <taxon>Eukaryota</taxon>
        <taxon>Viridiplantae</taxon>
        <taxon>Streptophyta</taxon>
        <taxon>Embryophyta</taxon>
        <taxon>Tracheophyta</taxon>
        <taxon>Spermatophyta</taxon>
        <taxon>Magnoliopsida</taxon>
        <taxon>Liliopsida</taxon>
        <taxon>Asparagales</taxon>
        <taxon>Orchidaceae</taxon>
        <taxon>Apostasioideae</taxon>
        <taxon>Apostasia</taxon>
    </lineage>
</organism>
<gene>
    <name evidence="1" type="ORF">AXF42_Ash014942</name>
</gene>
<evidence type="ECO:0000313" key="1">
    <source>
        <dbReference type="EMBL" id="PKA56439.1"/>
    </source>
</evidence>
<accession>A0A2I0ALL2</accession>
<proteinExistence type="predicted"/>
<name>A0A2I0ALL2_9ASPA</name>
<dbReference type="Proteomes" id="UP000236161">
    <property type="component" value="Unassembled WGS sequence"/>
</dbReference>